<dbReference type="AlphaFoldDB" id="A0A850T1T8"/>
<dbReference type="Proteomes" id="UP000553343">
    <property type="component" value="Unassembled WGS sequence"/>
</dbReference>
<gene>
    <name evidence="3" type="ORF">HXW94_08710</name>
</gene>
<keyword evidence="4" id="KW-1185">Reference proteome</keyword>
<feature type="region of interest" description="Disordered" evidence="1">
    <location>
        <begin position="187"/>
        <end position="210"/>
    </location>
</feature>
<dbReference type="EMBL" id="JACADJ010000023">
    <property type="protein sequence ID" value="NWH05061.1"/>
    <property type="molecule type" value="Genomic_DNA"/>
</dbReference>
<keyword evidence="2" id="KW-0472">Membrane</keyword>
<feature type="transmembrane region" description="Helical" evidence="2">
    <location>
        <begin position="241"/>
        <end position="259"/>
    </location>
</feature>
<proteinExistence type="predicted"/>
<evidence type="ECO:0000256" key="2">
    <source>
        <dbReference type="SAM" id="Phobius"/>
    </source>
</evidence>
<evidence type="ECO:0000256" key="1">
    <source>
        <dbReference type="SAM" id="MobiDB-lite"/>
    </source>
</evidence>
<keyword evidence="2" id="KW-1133">Transmembrane helix</keyword>
<accession>A0A850T1T8</accession>
<reference evidence="3 4" key="1">
    <citation type="submission" date="2020-06" db="EMBL/GenBank/DDBJ databases">
        <title>High-quality draft genome of sulfate reducer Desulfobacter latus type strain AcrS2 isolated from marine sediment.</title>
        <authorList>
            <person name="Hoppe M."/>
            <person name="Larsen C.K."/>
            <person name="Marshall I.P.G."/>
            <person name="Schramm A."/>
            <person name="Marietou A.G."/>
        </authorList>
    </citation>
    <scope>NUCLEOTIDE SEQUENCE [LARGE SCALE GENOMIC DNA]</scope>
    <source>
        <strain evidence="3 4">AcRS2</strain>
    </source>
</reference>
<keyword evidence="2" id="KW-0812">Transmembrane</keyword>
<evidence type="ECO:0000313" key="4">
    <source>
        <dbReference type="Proteomes" id="UP000553343"/>
    </source>
</evidence>
<evidence type="ECO:0000313" key="3">
    <source>
        <dbReference type="EMBL" id="NWH05061.1"/>
    </source>
</evidence>
<sequence>MVPTNGYGWFHHPKSSDLKENRDGLPVFKDKRPITHITKTYNFLRNRTKEENTRILYSGPTEKAVTAGSVNIDIPFDLLSKTAIFPETSLDRQIAANLRLKRIIDEYLSLKERNAQVLKGLGIPYLEKYDDPEKNQPDSMPETIKAEKEARKTMENVLVFSEHFRTAPINQQAVVFQVAGLPKKDRQKITPAGNISGSRPSPGYPEKSSYQTAYGSNTELPWFFSFALKLIRYAVHNKLEILLWTAVMVMSGLIGLLVVKR</sequence>
<name>A0A850T1T8_9BACT</name>
<comment type="caution">
    <text evidence="3">The sequence shown here is derived from an EMBL/GenBank/DDBJ whole genome shotgun (WGS) entry which is preliminary data.</text>
</comment>
<dbReference type="RefSeq" id="WP_178366517.1">
    <property type="nucleotide sequence ID" value="NZ_JACADJ010000023.1"/>
</dbReference>
<organism evidence="3 4">
    <name type="scientific">Desulfobacter latus</name>
    <dbReference type="NCBI Taxonomy" id="2292"/>
    <lineage>
        <taxon>Bacteria</taxon>
        <taxon>Pseudomonadati</taxon>
        <taxon>Thermodesulfobacteriota</taxon>
        <taxon>Desulfobacteria</taxon>
        <taxon>Desulfobacterales</taxon>
        <taxon>Desulfobacteraceae</taxon>
        <taxon>Desulfobacter</taxon>
    </lineage>
</organism>
<protein>
    <submittedName>
        <fullName evidence="3">Uncharacterized protein</fullName>
    </submittedName>
</protein>